<sequence>MFRKPWRDYLSTCSLCVPSFESDIVLDSSLQENEISIIDQDNDSNDSNDSKAECHLVNKVESLSETIISQKKEKNKNYQSDNCLLSCRPVFVIEKNPMVHRILYVLLFFLFCRRLIGF</sequence>
<proteinExistence type="predicted"/>
<dbReference type="EMBL" id="MN740408">
    <property type="protein sequence ID" value="QHU05141.1"/>
    <property type="molecule type" value="Genomic_DNA"/>
</dbReference>
<organism evidence="1">
    <name type="scientific">viral metagenome</name>
    <dbReference type="NCBI Taxonomy" id="1070528"/>
    <lineage>
        <taxon>unclassified sequences</taxon>
        <taxon>metagenomes</taxon>
        <taxon>organismal metagenomes</taxon>
    </lineage>
</organism>
<evidence type="ECO:0000313" key="1">
    <source>
        <dbReference type="EMBL" id="QHU05141.1"/>
    </source>
</evidence>
<name>A0A6C0JJB7_9ZZZZ</name>
<protein>
    <submittedName>
        <fullName evidence="1">Uncharacterized protein</fullName>
    </submittedName>
</protein>
<reference evidence="1" key="1">
    <citation type="journal article" date="2020" name="Nature">
        <title>Giant virus diversity and host interactions through global metagenomics.</title>
        <authorList>
            <person name="Schulz F."/>
            <person name="Roux S."/>
            <person name="Paez-Espino D."/>
            <person name="Jungbluth S."/>
            <person name="Walsh D.A."/>
            <person name="Denef V.J."/>
            <person name="McMahon K.D."/>
            <person name="Konstantinidis K.T."/>
            <person name="Eloe-Fadrosh E.A."/>
            <person name="Kyrpides N.C."/>
            <person name="Woyke T."/>
        </authorList>
    </citation>
    <scope>NUCLEOTIDE SEQUENCE</scope>
    <source>
        <strain evidence="1">GVMAG-M-3300027708-5</strain>
    </source>
</reference>
<dbReference type="AlphaFoldDB" id="A0A6C0JJB7"/>
<accession>A0A6C0JJB7</accession>